<dbReference type="Gene3D" id="1.10.10.10">
    <property type="entry name" value="Winged helix-like DNA-binding domain superfamily/Winged helix DNA-binding domain"/>
    <property type="match status" value="1"/>
</dbReference>
<evidence type="ECO:0000256" key="1">
    <source>
        <dbReference type="ARBA" id="ARBA00010641"/>
    </source>
</evidence>
<evidence type="ECO:0000256" key="4">
    <source>
        <dbReference type="ARBA" id="ARBA00023163"/>
    </source>
</evidence>
<evidence type="ECO:0000313" key="7">
    <source>
        <dbReference type="EMBL" id="KKY01681.1"/>
    </source>
</evidence>
<evidence type="ECO:0000313" key="8">
    <source>
        <dbReference type="Proteomes" id="UP000034407"/>
    </source>
</evidence>
<evidence type="ECO:0000256" key="2">
    <source>
        <dbReference type="ARBA" id="ARBA00023015"/>
    </source>
</evidence>
<feature type="domain" description="RNA polymerase sigma factor 70 region 4 type 2" evidence="6">
    <location>
        <begin position="107"/>
        <end position="158"/>
    </location>
</feature>
<dbReference type="SUPFAM" id="SSF88946">
    <property type="entry name" value="Sigma2 domain of RNA polymerase sigma factors"/>
    <property type="match status" value="1"/>
</dbReference>
<evidence type="ECO:0000259" key="5">
    <source>
        <dbReference type="Pfam" id="PF04542"/>
    </source>
</evidence>
<dbReference type="PATRIC" id="fig|1629550.3.peg.923"/>
<dbReference type="Gene3D" id="1.10.1740.10">
    <property type="match status" value="1"/>
</dbReference>
<protein>
    <submittedName>
        <fullName evidence="7">RNA polymerase sigma 70</fullName>
    </submittedName>
</protein>
<dbReference type="SUPFAM" id="SSF88659">
    <property type="entry name" value="Sigma3 and sigma4 domains of RNA polymerase sigma factors"/>
    <property type="match status" value="1"/>
</dbReference>
<dbReference type="InterPro" id="IPR013325">
    <property type="entry name" value="RNA_pol_sigma_r2"/>
</dbReference>
<dbReference type="GO" id="GO:0003677">
    <property type="term" value="F:DNA binding"/>
    <property type="evidence" value="ECO:0007669"/>
    <property type="project" value="InterPro"/>
</dbReference>
<dbReference type="InterPro" id="IPR039425">
    <property type="entry name" value="RNA_pol_sigma-70-like"/>
</dbReference>
<dbReference type="RefSeq" id="WP_046822687.1">
    <property type="nucleotide sequence ID" value="NZ_LBBT01000158.1"/>
</dbReference>
<dbReference type="Proteomes" id="UP000034407">
    <property type="component" value="Unassembled WGS sequence"/>
</dbReference>
<dbReference type="CDD" id="cd06171">
    <property type="entry name" value="Sigma70_r4"/>
    <property type="match status" value="1"/>
</dbReference>
<dbReference type="PANTHER" id="PTHR43133">
    <property type="entry name" value="RNA POLYMERASE ECF-TYPE SIGMA FACTO"/>
    <property type="match status" value="1"/>
</dbReference>
<dbReference type="EMBL" id="LBBT01000158">
    <property type="protein sequence ID" value="KKY01681.1"/>
    <property type="molecule type" value="Genomic_DNA"/>
</dbReference>
<accession>A0A0M3DHQ9</accession>
<sequence>MENLIKKAKKGNEESFFELIEANKVALYKAAKSILNNDDDVADAMQETIISAYRNIKSLKDDSYFKTWLTKILINKCKDIMAKNKEVLILDNYKEEGYTQEFLSKFEIEDMLNSLSKEQKLVISLYYISQFNTREISEILKESEGTIKSRLSRARNKLRKNTQIIREV</sequence>
<dbReference type="InterPro" id="IPR013324">
    <property type="entry name" value="RNA_pol_sigma_r3/r4-like"/>
</dbReference>
<dbReference type="NCBIfam" id="TIGR02937">
    <property type="entry name" value="sigma70-ECF"/>
    <property type="match status" value="1"/>
</dbReference>
<evidence type="ECO:0000256" key="3">
    <source>
        <dbReference type="ARBA" id="ARBA00023082"/>
    </source>
</evidence>
<dbReference type="InterPro" id="IPR007627">
    <property type="entry name" value="RNA_pol_sigma70_r2"/>
</dbReference>
<dbReference type="AlphaFoldDB" id="A0A0M3DHQ9"/>
<keyword evidence="8" id="KW-1185">Reference proteome</keyword>
<keyword evidence="3" id="KW-0731">Sigma factor</keyword>
<name>A0A0M3DHQ9_9FIRM</name>
<dbReference type="InterPro" id="IPR013249">
    <property type="entry name" value="RNA_pol_sigma70_r4_t2"/>
</dbReference>
<dbReference type="GO" id="GO:0016987">
    <property type="term" value="F:sigma factor activity"/>
    <property type="evidence" value="ECO:0007669"/>
    <property type="project" value="UniProtKB-KW"/>
</dbReference>
<comment type="similarity">
    <text evidence="1">Belongs to the sigma-70 factor family. ECF subfamily.</text>
</comment>
<keyword evidence="4" id="KW-0804">Transcription</keyword>
<gene>
    <name evidence="7" type="ORF">VN21_07375</name>
</gene>
<dbReference type="InterPro" id="IPR014284">
    <property type="entry name" value="RNA_pol_sigma-70_dom"/>
</dbReference>
<dbReference type="GO" id="GO:0006352">
    <property type="term" value="P:DNA-templated transcription initiation"/>
    <property type="evidence" value="ECO:0007669"/>
    <property type="project" value="InterPro"/>
</dbReference>
<dbReference type="Pfam" id="PF08281">
    <property type="entry name" value="Sigma70_r4_2"/>
    <property type="match status" value="1"/>
</dbReference>
<reference evidence="7 8" key="1">
    <citation type="submission" date="2015-04" db="EMBL/GenBank/DDBJ databases">
        <title>Microcin producing Clostridium sp. JC272T.</title>
        <authorList>
            <person name="Jyothsna T."/>
            <person name="Sasikala C."/>
            <person name="Ramana C."/>
        </authorList>
    </citation>
    <scope>NUCLEOTIDE SEQUENCE [LARGE SCALE GENOMIC DNA]</scope>
    <source>
        <strain evidence="7 8">JC272</strain>
    </source>
</reference>
<dbReference type="OrthoDB" id="9784984at2"/>
<feature type="domain" description="RNA polymerase sigma-70 region 2" evidence="5">
    <location>
        <begin position="19"/>
        <end position="85"/>
    </location>
</feature>
<dbReference type="InterPro" id="IPR036388">
    <property type="entry name" value="WH-like_DNA-bd_sf"/>
</dbReference>
<keyword evidence="2" id="KW-0805">Transcription regulation</keyword>
<comment type="caution">
    <text evidence="7">The sequence shown here is derived from an EMBL/GenBank/DDBJ whole genome shotgun (WGS) entry which is preliminary data.</text>
</comment>
<evidence type="ECO:0000259" key="6">
    <source>
        <dbReference type="Pfam" id="PF08281"/>
    </source>
</evidence>
<dbReference type="PANTHER" id="PTHR43133:SF51">
    <property type="entry name" value="RNA POLYMERASE SIGMA FACTOR"/>
    <property type="match status" value="1"/>
</dbReference>
<proteinExistence type="inferred from homology"/>
<dbReference type="Pfam" id="PF04542">
    <property type="entry name" value="Sigma70_r2"/>
    <property type="match status" value="1"/>
</dbReference>
<organism evidence="7 8">
    <name type="scientific">Paraclostridium benzoelyticum</name>
    <dbReference type="NCBI Taxonomy" id="1629550"/>
    <lineage>
        <taxon>Bacteria</taxon>
        <taxon>Bacillati</taxon>
        <taxon>Bacillota</taxon>
        <taxon>Clostridia</taxon>
        <taxon>Peptostreptococcales</taxon>
        <taxon>Peptostreptococcaceae</taxon>
        <taxon>Paraclostridium</taxon>
    </lineage>
</organism>